<evidence type="ECO:0000259" key="3">
    <source>
        <dbReference type="Pfam" id="PF23357"/>
    </source>
</evidence>
<dbReference type="AlphaFoldDB" id="A0A425Y2Y0"/>
<organism evidence="4 5">
    <name type="scientific">Ancylomarina euxinus</name>
    <dbReference type="NCBI Taxonomy" id="2283627"/>
    <lineage>
        <taxon>Bacteria</taxon>
        <taxon>Pseudomonadati</taxon>
        <taxon>Bacteroidota</taxon>
        <taxon>Bacteroidia</taxon>
        <taxon>Marinilabiliales</taxon>
        <taxon>Marinifilaceae</taxon>
        <taxon>Ancylomarina</taxon>
    </lineage>
</organism>
<reference evidence="4 5" key="1">
    <citation type="submission" date="2018-07" db="EMBL/GenBank/DDBJ databases">
        <title>Draft genome sequence of Ancylomarina sp. M1P.</title>
        <authorList>
            <person name="Yadav S."/>
            <person name="Villanueva L."/>
            <person name="Damste J.S.S."/>
        </authorList>
    </citation>
    <scope>NUCLEOTIDE SEQUENCE [LARGE SCALE GENOMIC DNA]</scope>
    <source>
        <strain evidence="4 5">M1P</strain>
    </source>
</reference>
<dbReference type="Pfam" id="PF09822">
    <property type="entry name" value="ABC_transp_aux"/>
    <property type="match status" value="1"/>
</dbReference>
<proteinExistence type="predicted"/>
<protein>
    <submittedName>
        <fullName evidence="4">Uncharacterized protein</fullName>
    </submittedName>
</protein>
<dbReference type="Pfam" id="PF23357">
    <property type="entry name" value="DUF7088"/>
    <property type="match status" value="1"/>
</dbReference>
<feature type="transmembrane region" description="Helical" evidence="1">
    <location>
        <begin position="469"/>
        <end position="487"/>
    </location>
</feature>
<evidence type="ECO:0000259" key="2">
    <source>
        <dbReference type="Pfam" id="PF09822"/>
    </source>
</evidence>
<dbReference type="InterPro" id="IPR019196">
    <property type="entry name" value="ABC_transp_unknown"/>
</dbReference>
<gene>
    <name evidence="4" type="ORF">DWB61_06820</name>
</gene>
<feature type="domain" description="ABC-type uncharacterised transport system" evidence="2">
    <location>
        <begin position="173"/>
        <end position="432"/>
    </location>
</feature>
<dbReference type="RefSeq" id="WP_125030150.1">
    <property type="nucleotide sequence ID" value="NZ_JAPXVP010000001.1"/>
</dbReference>
<evidence type="ECO:0000313" key="4">
    <source>
        <dbReference type="EMBL" id="RRG22522.1"/>
    </source>
</evidence>
<evidence type="ECO:0000313" key="5">
    <source>
        <dbReference type="Proteomes" id="UP000285794"/>
    </source>
</evidence>
<keyword evidence="1" id="KW-0472">Membrane</keyword>
<comment type="caution">
    <text evidence="4">The sequence shown here is derived from an EMBL/GenBank/DDBJ whole genome shotgun (WGS) entry which is preliminary data.</text>
</comment>
<evidence type="ECO:0000256" key="1">
    <source>
        <dbReference type="SAM" id="Phobius"/>
    </source>
</evidence>
<feature type="transmembrane region" description="Helical" evidence="1">
    <location>
        <begin position="7"/>
        <end position="30"/>
    </location>
</feature>
<dbReference type="OrthoDB" id="9777219at2"/>
<dbReference type="InterPro" id="IPR055396">
    <property type="entry name" value="DUF7088"/>
</dbReference>
<keyword evidence="1" id="KW-0812">Transmembrane</keyword>
<name>A0A425Y2Y0_9BACT</name>
<dbReference type="EMBL" id="QQWG01000005">
    <property type="protein sequence ID" value="RRG22522.1"/>
    <property type="molecule type" value="Genomic_DNA"/>
</dbReference>
<dbReference type="Proteomes" id="UP000285794">
    <property type="component" value="Unassembled WGS sequence"/>
</dbReference>
<sequence length="504" mass="57411">MRFKENVIFRLVVVLSCLIFLNVLSSYFFFRVDFTADKRYTLDKVTKRILQEVKDPIIITLYVSKDLPPDINRTIRDFKHLLTEYNEHSKKRIEIEEVNPNSSEEIEMKAIEVGIHPVPLEVREKDQVKVQKVFLGLVIQVGDKTETIPLIQPGIAMEYNLSTLIKRLTIQNKPKIGYITGHGEPVLATLDQMTKELSVLYDLQVINLNRRMDLSDFKAIIILSPFEEITKMEFNRLDNYLGIGGSIFVGIDRVNGILNHGIGVGVNTNLETWLEGKGILVEDAFIVDRKCSTVTVQEKSYFSYPQQVNFPYLPLITEFSDHNITDGIEAMILQFASPITYVGDSILSYHELAWTSDMSGKLKVPVSFNIGQVWRPSDFLFPRQVVAAAVHGPIVSDQEARLCVIGDGNFIVNGVGEQRITIQPDNINFIANAIDWLSDDSGLMSLRTKGVQARPLNELSDSRVLFIKYFNFLFPLLLVVLHGLFQFRRRSLKRTRLMRPGVVK</sequence>
<accession>A0A425Y2Y0</accession>
<keyword evidence="1" id="KW-1133">Transmembrane helix</keyword>
<feature type="domain" description="DUF7088" evidence="3">
    <location>
        <begin position="36"/>
        <end position="140"/>
    </location>
</feature>
<keyword evidence="5" id="KW-1185">Reference proteome</keyword>